<dbReference type="AlphaFoldDB" id="A0A8D8YT01"/>
<protein>
    <submittedName>
        <fullName evidence="1">Uncharacterized protein</fullName>
    </submittedName>
</protein>
<dbReference type="EMBL" id="HBUF01392110">
    <property type="protein sequence ID" value="CAG6734244.1"/>
    <property type="molecule type" value="Transcribed_RNA"/>
</dbReference>
<reference evidence="1" key="1">
    <citation type="submission" date="2021-05" db="EMBL/GenBank/DDBJ databases">
        <authorList>
            <person name="Alioto T."/>
            <person name="Alioto T."/>
            <person name="Gomez Garrido J."/>
        </authorList>
    </citation>
    <scope>NUCLEOTIDE SEQUENCE</scope>
</reference>
<name>A0A8D8YT01_9HEMI</name>
<accession>A0A8D8YT01</accession>
<proteinExistence type="predicted"/>
<organism evidence="1">
    <name type="scientific">Cacopsylla melanoneura</name>
    <dbReference type="NCBI Taxonomy" id="428564"/>
    <lineage>
        <taxon>Eukaryota</taxon>
        <taxon>Metazoa</taxon>
        <taxon>Ecdysozoa</taxon>
        <taxon>Arthropoda</taxon>
        <taxon>Hexapoda</taxon>
        <taxon>Insecta</taxon>
        <taxon>Pterygota</taxon>
        <taxon>Neoptera</taxon>
        <taxon>Paraneoptera</taxon>
        <taxon>Hemiptera</taxon>
        <taxon>Sternorrhyncha</taxon>
        <taxon>Psylloidea</taxon>
        <taxon>Psyllidae</taxon>
        <taxon>Psyllinae</taxon>
        <taxon>Cacopsylla</taxon>
    </lineage>
</organism>
<sequence length="179" mass="20723">MSLVCLRSHWLRTVLMLVQKSSMSSVRETMSFSLGLLLSRSCFNTSSFLQLLIAALSTHQVLFQHLQFPTVLFHLYTFHSDLFFHSFDFLFNCVQVTNFLPNIVGHDFQFFVDFSSRIGESVDFQDGVLQFELRVDDVHFELTVLSLQPTNFVGNGGQFCEKENRDFINKLVWSQNFGK</sequence>
<evidence type="ECO:0000313" key="1">
    <source>
        <dbReference type="EMBL" id="CAG6734244.1"/>
    </source>
</evidence>